<comment type="caution">
    <text evidence="1">The sequence shown here is derived from an EMBL/GenBank/DDBJ whole genome shotgun (WGS) entry which is preliminary data.</text>
</comment>
<proteinExistence type="predicted"/>
<organism evidence="1 2">
    <name type="scientific">Mycena alexandri</name>
    <dbReference type="NCBI Taxonomy" id="1745969"/>
    <lineage>
        <taxon>Eukaryota</taxon>
        <taxon>Fungi</taxon>
        <taxon>Dikarya</taxon>
        <taxon>Basidiomycota</taxon>
        <taxon>Agaricomycotina</taxon>
        <taxon>Agaricomycetes</taxon>
        <taxon>Agaricomycetidae</taxon>
        <taxon>Agaricales</taxon>
        <taxon>Marasmiineae</taxon>
        <taxon>Mycenaceae</taxon>
        <taxon>Mycena</taxon>
    </lineage>
</organism>
<accession>A0AAD6S6Y4</accession>
<name>A0AAD6S6Y4_9AGAR</name>
<dbReference type="Proteomes" id="UP001218188">
    <property type="component" value="Unassembled WGS sequence"/>
</dbReference>
<dbReference type="EMBL" id="JARJCM010000219">
    <property type="protein sequence ID" value="KAJ7021989.1"/>
    <property type="molecule type" value="Genomic_DNA"/>
</dbReference>
<keyword evidence="2" id="KW-1185">Reference proteome</keyword>
<protein>
    <submittedName>
        <fullName evidence="1">Uncharacterized protein</fullName>
    </submittedName>
</protein>
<gene>
    <name evidence="1" type="ORF">C8F04DRAFT_1273109</name>
</gene>
<sequence length="153" mass="17917">MPHRPPRSPRAPYISDDGEPIEPWFLNTDGVMSTDPMRCFPPYGDWDSPAPGAPETFDHTQYPTYSAVSLRDIRFQLPLVFEGHFERDEHRVFKQKKPLYFVVEGSTRVFENLDDAERRYYEYQDNSLAIFAFTMQEDAKARALSFRRQVNST</sequence>
<reference evidence="1" key="1">
    <citation type="submission" date="2023-03" db="EMBL/GenBank/DDBJ databases">
        <title>Massive genome expansion in bonnet fungi (Mycena s.s.) driven by repeated elements and novel gene families across ecological guilds.</title>
        <authorList>
            <consortium name="Lawrence Berkeley National Laboratory"/>
            <person name="Harder C.B."/>
            <person name="Miyauchi S."/>
            <person name="Viragh M."/>
            <person name="Kuo A."/>
            <person name="Thoen E."/>
            <person name="Andreopoulos B."/>
            <person name="Lu D."/>
            <person name="Skrede I."/>
            <person name="Drula E."/>
            <person name="Henrissat B."/>
            <person name="Morin E."/>
            <person name="Kohler A."/>
            <person name="Barry K."/>
            <person name="LaButti K."/>
            <person name="Morin E."/>
            <person name="Salamov A."/>
            <person name="Lipzen A."/>
            <person name="Mereny Z."/>
            <person name="Hegedus B."/>
            <person name="Baldrian P."/>
            <person name="Stursova M."/>
            <person name="Weitz H."/>
            <person name="Taylor A."/>
            <person name="Grigoriev I.V."/>
            <person name="Nagy L.G."/>
            <person name="Martin F."/>
            <person name="Kauserud H."/>
        </authorList>
    </citation>
    <scope>NUCLEOTIDE SEQUENCE</scope>
    <source>
        <strain evidence="1">CBHHK200</strain>
    </source>
</reference>
<evidence type="ECO:0000313" key="2">
    <source>
        <dbReference type="Proteomes" id="UP001218188"/>
    </source>
</evidence>
<evidence type="ECO:0000313" key="1">
    <source>
        <dbReference type="EMBL" id="KAJ7021989.1"/>
    </source>
</evidence>
<dbReference type="AlphaFoldDB" id="A0AAD6S6Y4"/>